<dbReference type="InterPro" id="IPR001128">
    <property type="entry name" value="Cyt_P450"/>
</dbReference>
<dbReference type="PROSITE" id="PS00086">
    <property type="entry name" value="CYTOCHROME_P450"/>
    <property type="match status" value="1"/>
</dbReference>
<dbReference type="GO" id="GO:0004497">
    <property type="term" value="F:monooxygenase activity"/>
    <property type="evidence" value="ECO:0007669"/>
    <property type="project" value="UniProtKB-KW"/>
</dbReference>
<evidence type="ECO:0000256" key="1">
    <source>
        <dbReference type="ARBA" id="ARBA00001971"/>
    </source>
</evidence>
<keyword evidence="11" id="KW-1133">Transmembrane helix</keyword>
<evidence type="ECO:0000313" key="13">
    <source>
        <dbReference type="Proteomes" id="UP000076722"/>
    </source>
</evidence>
<dbReference type="PANTHER" id="PTHR46300">
    <property type="entry name" value="P450, PUTATIVE (EUROFUNG)-RELATED-RELATED"/>
    <property type="match status" value="1"/>
</dbReference>
<dbReference type="InterPro" id="IPR036396">
    <property type="entry name" value="Cyt_P450_sf"/>
</dbReference>
<evidence type="ECO:0000256" key="7">
    <source>
        <dbReference type="ARBA" id="ARBA00023004"/>
    </source>
</evidence>
<keyword evidence="11" id="KW-0812">Transmembrane</keyword>
<name>A0A164RX83_9AGAM</name>
<dbReference type="Gene3D" id="1.10.630.10">
    <property type="entry name" value="Cytochrome P450"/>
    <property type="match status" value="1"/>
</dbReference>
<evidence type="ECO:0000256" key="10">
    <source>
        <dbReference type="RuleBase" id="RU000461"/>
    </source>
</evidence>
<evidence type="ECO:0000256" key="6">
    <source>
        <dbReference type="ARBA" id="ARBA00023002"/>
    </source>
</evidence>
<dbReference type="InterPro" id="IPR002401">
    <property type="entry name" value="Cyt_P450_E_grp-I"/>
</dbReference>
<keyword evidence="6 10" id="KW-0560">Oxidoreductase</keyword>
<dbReference type="PANTHER" id="PTHR46300:SF7">
    <property type="entry name" value="P450, PUTATIVE (EUROFUNG)-RELATED"/>
    <property type="match status" value="1"/>
</dbReference>
<dbReference type="GO" id="GO:0005506">
    <property type="term" value="F:iron ion binding"/>
    <property type="evidence" value="ECO:0007669"/>
    <property type="project" value="InterPro"/>
</dbReference>
<gene>
    <name evidence="12" type="ORF">SISNIDRAFT_414753</name>
</gene>
<evidence type="ECO:0000256" key="11">
    <source>
        <dbReference type="SAM" id="Phobius"/>
    </source>
</evidence>
<feature type="binding site" description="axial binding residue" evidence="9">
    <location>
        <position position="458"/>
    </location>
    <ligand>
        <name>heme</name>
        <dbReference type="ChEBI" id="CHEBI:30413"/>
    </ligand>
    <ligandPart>
        <name>Fe</name>
        <dbReference type="ChEBI" id="CHEBI:18248"/>
    </ligandPart>
</feature>
<dbReference type="STRING" id="1314777.A0A164RX83"/>
<keyword evidence="4 9" id="KW-0349">Heme</keyword>
<evidence type="ECO:0000313" key="12">
    <source>
        <dbReference type="EMBL" id="KZS90970.1"/>
    </source>
</evidence>
<keyword evidence="8 10" id="KW-0503">Monooxygenase</keyword>
<keyword evidence="13" id="KW-1185">Reference proteome</keyword>
<dbReference type="GO" id="GO:0020037">
    <property type="term" value="F:heme binding"/>
    <property type="evidence" value="ECO:0007669"/>
    <property type="project" value="InterPro"/>
</dbReference>
<evidence type="ECO:0000256" key="5">
    <source>
        <dbReference type="ARBA" id="ARBA00022723"/>
    </source>
</evidence>
<dbReference type="CDD" id="cd11065">
    <property type="entry name" value="CYP64-like"/>
    <property type="match status" value="1"/>
</dbReference>
<organism evidence="12 13">
    <name type="scientific">Sistotremastrum niveocremeum HHB9708</name>
    <dbReference type="NCBI Taxonomy" id="1314777"/>
    <lineage>
        <taxon>Eukaryota</taxon>
        <taxon>Fungi</taxon>
        <taxon>Dikarya</taxon>
        <taxon>Basidiomycota</taxon>
        <taxon>Agaricomycotina</taxon>
        <taxon>Agaricomycetes</taxon>
        <taxon>Sistotremastrales</taxon>
        <taxon>Sistotremastraceae</taxon>
        <taxon>Sertulicium</taxon>
        <taxon>Sertulicium niveocremeum</taxon>
    </lineage>
</organism>
<sequence>MQPFLEQIIHTPSSGLGITSVLVFGSLLVALCFCPIQLRRFRRRPPYPPGPKGIPILGNALQIPTKAPWSQYRQWAEIYGDIFHLRILGQQVIVLSSLKVGMDLLHKRSAIYSDRPDMSLTRDHGGWKFNLGFEPYGEEFHLKRKILNQSFNPSATKKHYGLMHDNIKLFIQSVLNNPSKFQTYNRMYAGANIMMLTYGHQVTNEHDKAIFSAEEAVTTLESLGAHPIDILPSLGRLPYWIWGKTFTNLLDKMRRTTHEVAVVPYEEVKTAYFNGTAVPSMATALFDSHAKSDKTVAHEDAIIGSLGTTLIGGGDTTPSSLNTFVIAMMLNPDIQREARKEVDKLLQGERLPKLEDRDSLPYIDAILKEIQRLRWKPVVPNGVAHRATQDDEYQGMFIPKGSTVVFHVLAIMNNPRDFPEPEKFLPERFLKKEGDNYTLRTDVIDPTSVAFGLGPRICPGRHFANTWLWLAVTTLLAVFEISLELDDAGKPIMPDLEYVPGLVSHPKPYRCSLKPRPEMLACLRANDLIYP</sequence>
<keyword evidence="7 9" id="KW-0408">Iron</keyword>
<evidence type="ECO:0000256" key="3">
    <source>
        <dbReference type="ARBA" id="ARBA00010617"/>
    </source>
</evidence>
<dbReference type="EMBL" id="KV419418">
    <property type="protein sequence ID" value="KZS90970.1"/>
    <property type="molecule type" value="Genomic_DNA"/>
</dbReference>
<comment type="pathway">
    <text evidence="2">Secondary metabolite biosynthesis.</text>
</comment>
<evidence type="ECO:0000256" key="2">
    <source>
        <dbReference type="ARBA" id="ARBA00005179"/>
    </source>
</evidence>
<dbReference type="Proteomes" id="UP000076722">
    <property type="component" value="Unassembled WGS sequence"/>
</dbReference>
<protein>
    <submittedName>
        <fullName evidence="12">Cytochrome P450</fullName>
    </submittedName>
</protein>
<dbReference type="InterPro" id="IPR017972">
    <property type="entry name" value="Cyt_P450_CS"/>
</dbReference>
<dbReference type="PRINTS" id="PR00385">
    <property type="entry name" value="P450"/>
</dbReference>
<reference evidence="12 13" key="1">
    <citation type="journal article" date="2016" name="Mol. Biol. Evol.">
        <title>Comparative Genomics of Early-Diverging Mushroom-Forming Fungi Provides Insights into the Origins of Lignocellulose Decay Capabilities.</title>
        <authorList>
            <person name="Nagy L.G."/>
            <person name="Riley R."/>
            <person name="Tritt A."/>
            <person name="Adam C."/>
            <person name="Daum C."/>
            <person name="Floudas D."/>
            <person name="Sun H."/>
            <person name="Yadav J.S."/>
            <person name="Pangilinan J."/>
            <person name="Larsson K.H."/>
            <person name="Matsuura K."/>
            <person name="Barry K."/>
            <person name="Labutti K."/>
            <person name="Kuo R."/>
            <person name="Ohm R.A."/>
            <person name="Bhattacharya S.S."/>
            <person name="Shirouzu T."/>
            <person name="Yoshinaga Y."/>
            <person name="Martin F.M."/>
            <person name="Grigoriev I.V."/>
            <person name="Hibbett D.S."/>
        </authorList>
    </citation>
    <scope>NUCLEOTIDE SEQUENCE [LARGE SCALE GENOMIC DNA]</scope>
    <source>
        <strain evidence="12 13">HHB9708</strain>
    </source>
</reference>
<evidence type="ECO:0000256" key="9">
    <source>
        <dbReference type="PIRSR" id="PIRSR602401-1"/>
    </source>
</evidence>
<keyword evidence="11" id="KW-0472">Membrane</keyword>
<dbReference type="AlphaFoldDB" id="A0A164RX83"/>
<dbReference type="InterPro" id="IPR050364">
    <property type="entry name" value="Cytochrome_P450_fung"/>
</dbReference>
<proteinExistence type="inferred from homology"/>
<keyword evidence="5 9" id="KW-0479">Metal-binding</keyword>
<dbReference type="SUPFAM" id="SSF48264">
    <property type="entry name" value="Cytochrome P450"/>
    <property type="match status" value="1"/>
</dbReference>
<evidence type="ECO:0000256" key="4">
    <source>
        <dbReference type="ARBA" id="ARBA00022617"/>
    </source>
</evidence>
<feature type="transmembrane region" description="Helical" evidence="11">
    <location>
        <begin position="15"/>
        <end position="36"/>
    </location>
</feature>
<comment type="similarity">
    <text evidence="3 10">Belongs to the cytochrome P450 family.</text>
</comment>
<evidence type="ECO:0000256" key="8">
    <source>
        <dbReference type="ARBA" id="ARBA00023033"/>
    </source>
</evidence>
<dbReference type="GO" id="GO:0016705">
    <property type="term" value="F:oxidoreductase activity, acting on paired donors, with incorporation or reduction of molecular oxygen"/>
    <property type="evidence" value="ECO:0007669"/>
    <property type="project" value="InterPro"/>
</dbReference>
<accession>A0A164RX83</accession>
<dbReference type="PRINTS" id="PR00463">
    <property type="entry name" value="EP450I"/>
</dbReference>
<dbReference type="Pfam" id="PF00067">
    <property type="entry name" value="p450"/>
    <property type="match status" value="1"/>
</dbReference>
<comment type="cofactor">
    <cofactor evidence="1 9">
        <name>heme</name>
        <dbReference type="ChEBI" id="CHEBI:30413"/>
    </cofactor>
</comment>